<gene>
    <name evidence="1" type="ORF">DI564_05995</name>
</gene>
<reference evidence="1 2" key="1">
    <citation type="submission" date="2017-08" db="EMBL/GenBank/DDBJ databases">
        <title>Infants hospitalized years apart are colonized by the same room-sourced microbial strains.</title>
        <authorList>
            <person name="Brooks B."/>
            <person name="Olm M.R."/>
            <person name="Firek B.A."/>
            <person name="Baker R."/>
            <person name="Thomas B.C."/>
            <person name="Morowitz M.J."/>
            <person name="Banfield J.F."/>
        </authorList>
    </citation>
    <scope>NUCLEOTIDE SEQUENCE [LARGE SCALE GENOMIC DNA]</scope>
    <source>
        <strain evidence="1">S2_005_003_R2_42</strain>
    </source>
</reference>
<name>A0A2W5KMV2_9GAMM</name>
<dbReference type="EMBL" id="QFPO01000004">
    <property type="protein sequence ID" value="PZQ17359.1"/>
    <property type="molecule type" value="Genomic_DNA"/>
</dbReference>
<evidence type="ECO:0000313" key="1">
    <source>
        <dbReference type="EMBL" id="PZQ17359.1"/>
    </source>
</evidence>
<sequence>MPSFTRAIRPHVDAELRAADAALACDQADRAFAHLQRAHVLGQASTIEHVRVHVRMLRWGIAQRDLREIAGQLLRIAGAATKTALGWVPHGNTGGADVSPFRRMPVPPDLEALIRRAGDE</sequence>
<evidence type="ECO:0008006" key="3">
    <source>
        <dbReference type="Google" id="ProtNLM"/>
    </source>
</evidence>
<evidence type="ECO:0000313" key="2">
    <source>
        <dbReference type="Proteomes" id="UP000249046"/>
    </source>
</evidence>
<protein>
    <recommendedName>
        <fullName evidence="3">DUF3703 domain-containing protein</fullName>
    </recommendedName>
</protein>
<dbReference type="Pfam" id="PF12487">
    <property type="entry name" value="DUF3703"/>
    <property type="match status" value="1"/>
</dbReference>
<comment type="caution">
    <text evidence="1">The sequence shown here is derived from an EMBL/GenBank/DDBJ whole genome shotgun (WGS) entry which is preliminary data.</text>
</comment>
<organism evidence="1 2">
    <name type="scientific">Rhodanobacter denitrificans</name>
    <dbReference type="NCBI Taxonomy" id="666685"/>
    <lineage>
        <taxon>Bacteria</taxon>
        <taxon>Pseudomonadati</taxon>
        <taxon>Pseudomonadota</taxon>
        <taxon>Gammaproteobacteria</taxon>
        <taxon>Lysobacterales</taxon>
        <taxon>Rhodanobacteraceae</taxon>
        <taxon>Rhodanobacter</taxon>
    </lineage>
</organism>
<dbReference type="Proteomes" id="UP000249046">
    <property type="component" value="Unassembled WGS sequence"/>
</dbReference>
<proteinExistence type="predicted"/>
<dbReference type="AlphaFoldDB" id="A0A2W5KMV2"/>
<dbReference type="InterPro" id="IPR022172">
    <property type="entry name" value="DUF3703"/>
</dbReference>
<accession>A0A2W5KMV2</accession>